<dbReference type="PANTHER" id="PTHR47152:SF2">
    <property type="entry name" value="SLR2084 PROTEIN"/>
    <property type="match status" value="1"/>
</dbReference>
<evidence type="ECO:0000313" key="2">
    <source>
        <dbReference type="Proteomes" id="UP000712673"/>
    </source>
</evidence>
<dbReference type="PANTHER" id="PTHR47152">
    <property type="entry name" value="SLR2084 PROTEIN-RELATED"/>
    <property type="match status" value="1"/>
</dbReference>
<sequence>MDIPSPALEKLPIFAAIGVPEVWSYDSTQVGIMALTAGIYRSVDASSALPGVTGEILGQFIAASKTLRRADWQHSIQAWAQQQRLRLATPQ</sequence>
<accession>A0A938B3V8</accession>
<name>A0A938B3V8_UNCTE</name>
<dbReference type="EMBL" id="VGLS01000675">
    <property type="protein sequence ID" value="MBM3225751.1"/>
    <property type="molecule type" value="Genomic_DNA"/>
</dbReference>
<protein>
    <submittedName>
        <fullName evidence="1">Uncharacterized protein</fullName>
    </submittedName>
</protein>
<organism evidence="1 2">
    <name type="scientific">Tectimicrobiota bacterium</name>
    <dbReference type="NCBI Taxonomy" id="2528274"/>
    <lineage>
        <taxon>Bacteria</taxon>
        <taxon>Pseudomonadati</taxon>
        <taxon>Nitrospinota/Tectimicrobiota group</taxon>
        <taxon>Candidatus Tectimicrobiota</taxon>
    </lineage>
</organism>
<dbReference type="Proteomes" id="UP000712673">
    <property type="component" value="Unassembled WGS sequence"/>
</dbReference>
<dbReference type="AlphaFoldDB" id="A0A938B3V8"/>
<evidence type="ECO:0000313" key="1">
    <source>
        <dbReference type="EMBL" id="MBM3225751.1"/>
    </source>
</evidence>
<comment type="caution">
    <text evidence="1">The sequence shown here is derived from an EMBL/GenBank/DDBJ whole genome shotgun (WGS) entry which is preliminary data.</text>
</comment>
<proteinExistence type="predicted"/>
<gene>
    <name evidence="1" type="ORF">FJZ47_18400</name>
</gene>
<reference evidence="1" key="1">
    <citation type="submission" date="2019-03" db="EMBL/GenBank/DDBJ databases">
        <title>Lake Tanganyika Metagenome-Assembled Genomes (MAGs).</title>
        <authorList>
            <person name="Tran P."/>
        </authorList>
    </citation>
    <scope>NUCLEOTIDE SEQUENCE</scope>
    <source>
        <strain evidence="1">K_DeepCast_65m_m2_066</strain>
    </source>
</reference>